<sequence>MTAGQTDAGAANHPRLVQLHWMAPFRSGFFAKQRLNRCGILMTETRQPSCMARPRSVTLEVNITPTQAIRALRELGEAAGWEWEREEGSRLVDRMMIIMPIAQATRTFRMAILSGEGKGLILTAWEEVAGSKGGITKVEWIVPGHLTEEPFRELLKAWCSRHPNCPWRWSFGQRSVIGFLLPVWRRSRKEFHRFGLDTTRKGWPFEAKWPPIGWPDAREEE</sequence>
<dbReference type="EMBL" id="KF900366">
    <property type="protein sequence ID" value="AIE92465.1"/>
    <property type="molecule type" value="Genomic_DNA"/>
</dbReference>
<proteinExistence type="predicted"/>
<organism evidence="1">
    <name type="scientific">uncultured marine group II/III euryarchaeote AD1000_23_G03</name>
    <dbReference type="NCBI Taxonomy" id="1457739"/>
    <lineage>
        <taxon>Archaea</taxon>
        <taxon>Methanobacteriati</taxon>
        <taxon>Methanobacteriota</taxon>
        <taxon>environmental samples</taxon>
    </lineage>
</organism>
<dbReference type="AlphaFoldDB" id="A0A075FLR7"/>
<reference evidence="1" key="1">
    <citation type="journal article" date="2014" name="Genome Biol. Evol.">
        <title>Pangenome evidence for extensive interdomain horizontal transfer affecting lineage core and shell genes in uncultured planktonic thaumarchaeota and euryarchaeota.</title>
        <authorList>
            <person name="Deschamps P."/>
            <person name="Zivanovic Y."/>
            <person name="Moreira D."/>
            <person name="Rodriguez-Valera F."/>
            <person name="Lopez-Garcia P."/>
        </authorList>
    </citation>
    <scope>NUCLEOTIDE SEQUENCE</scope>
</reference>
<protein>
    <submittedName>
        <fullName evidence="1">Uncharacterized protein</fullName>
    </submittedName>
</protein>
<accession>A0A075FLR7</accession>
<name>A0A075FLR7_9EURY</name>
<evidence type="ECO:0000313" key="1">
    <source>
        <dbReference type="EMBL" id="AIE92465.1"/>
    </source>
</evidence>